<feature type="binding site" evidence="3">
    <location>
        <position position="217"/>
    </location>
    <ligand>
        <name>Zn(2+)</name>
        <dbReference type="ChEBI" id="CHEBI:29105"/>
    </ligand>
</feature>
<dbReference type="AlphaFoldDB" id="A0A183J073"/>
<feature type="binding site" evidence="3">
    <location>
        <position position="220"/>
    </location>
    <ligand>
        <name>Zn(2+)</name>
        <dbReference type="ChEBI" id="CHEBI:29105"/>
    </ligand>
</feature>
<evidence type="ECO:0000313" key="5">
    <source>
        <dbReference type="EMBL" id="VDP22252.1"/>
    </source>
</evidence>
<gene>
    <name evidence="5" type="ORF">SBAD_LOCUS9273</name>
</gene>
<sequence length="312" mass="35334">MKVVSAVMRFFVKAVSVCHANKAYFSSRVIPECGATKKDDVMKLRSFLSGTKRLLVLSGAGVSTESGIPDYRSAKIGRYSRPKPLIVDHQEFMHSAGLRRRYWARNFLEWTWFCKATPNRSHEIIADWEQKNKLSWLITQNVDGLHSMAGSQKVTELHGCRRRVRCMKCKELFSRDAVQTMMEEQNFSWNARFLKVSAETEVNLTEDEEFNFNAPSCPKCGGFMKPDVVFFGDSVPEEIMLFLKSKVHEADSMLVLGSSLMVNTGFYFVQLLKSSDKPLAIVNINETKADHFADVKISAVCGEILTAIGCDW</sequence>
<protein>
    <submittedName>
        <fullName evidence="7">Deacetylase sirtuin-type domain-containing protein</fullName>
    </submittedName>
</protein>
<dbReference type="EMBL" id="UZAM01012523">
    <property type="protein sequence ID" value="VDP22252.1"/>
    <property type="molecule type" value="Genomic_DNA"/>
</dbReference>
<reference evidence="5 6" key="2">
    <citation type="submission" date="2018-11" db="EMBL/GenBank/DDBJ databases">
        <authorList>
            <consortium name="Pathogen Informatics"/>
        </authorList>
    </citation>
    <scope>NUCLEOTIDE SEQUENCE [LARGE SCALE GENOMIC DNA]</scope>
</reference>
<dbReference type="Proteomes" id="UP000270296">
    <property type="component" value="Unassembled WGS sequence"/>
</dbReference>
<evidence type="ECO:0000313" key="6">
    <source>
        <dbReference type="Proteomes" id="UP000270296"/>
    </source>
</evidence>
<dbReference type="InterPro" id="IPR026590">
    <property type="entry name" value="Ssirtuin_cat_dom"/>
</dbReference>
<dbReference type="Gene3D" id="3.30.1600.10">
    <property type="entry name" value="SIR2/SIRT2 'Small Domain"/>
    <property type="match status" value="1"/>
</dbReference>
<feature type="binding site" evidence="3">
    <location>
        <position position="169"/>
    </location>
    <ligand>
        <name>Zn(2+)</name>
        <dbReference type="ChEBI" id="CHEBI:29105"/>
    </ligand>
</feature>
<evidence type="ECO:0000256" key="1">
    <source>
        <dbReference type="ARBA" id="ARBA00022679"/>
    </source>
</evidence>
<feature type="domain" description="Deacetylase sirtuin-type" evidence="4">
    <location>
        <begin position="34"/>
        <end position="312"/>
    </location>
</feature>
<keyword evidence="1" id="KW-0808">Transferase</keyword>
<dbReference type="GO" id="GO:0070403">
    <property type="term" value="F:NAD+ binding"/>
    <property type="evidence" value="ECO:0007669"/>
    <property type="project" value="InterPro"/>
</dbReference>
<dbReference type="GO" id="GO:0017136">
    <property type="term" value="F:histone deacetylase activity, NAD-dependent"/>
    <property type="evidence" value="ECO:0007669"/>
    <property type="project" value="TreeGrafter"/>
</dbReference>
<keyword evidence="6" id="KW-1185">Reference proteome</keyword>
<name>A0A183J073_9BILA</name>
<dbReference type="GO" id="GO:0046872">
    <property type="term" value="F:metal ion binding"/>
    <property type="evidence" value="ECO:0007669"/>
    <property type="project" value="UniProtKB-KW"/>
</dbReference>
<evidence type="ECO:0000313" key="7">
    <source>
        <dbReference type="WBParaSite" id="SBAD_0000960201-mRNA-1"/>
    </source>
</evidence>
<dbReference type="PANTHER" id="PTHR11085">
    <property type="entry name" value="NAD-DEPENDENT PROTEIN DEACYLASE SIRTUIN-5, MITOCHONDRIAL-RELATED"/>
    <property type="match status" value="1"/>
</dbReference>
<reference evidence="7" key="1">
    <citation type="submission" date="2016-06" db="UniProtKB">
        <authorList>
            <consortium name="WormBaseParasite"/>
        </authorList>
    </citation>
    <scope>IDENTIFICATION</scope>
</reference>
<dbReference type="GO" id="GO:0005759">
    <property type="term" value="C:mitochondrial matrix"/>
    <property type="evidence" value="ECO:0007669"/>
    <property type="project" value="TreeGrafter"/>
</dbReference>
<dbReference type="Gene3D" id="3.40.50.1220">
    <property type="entry name" value="TPP-binding domain"/>
    <property type="match status" value="1"/>
</dbReference>
<dbReference type="InterPro" id="IPR003000">
    <property type="entry name" value="Sirtuin"/>
</dbReference>
<dbReference type="InterPro" id="IPR029035">
    <property type="entry name" value="DHS-like_NAD/FAD-binding_dom"/>
</dbReference>
<accession>A0A183J073</accession>
<proteinExistence type="predicted"/>
<dbReference type="InterPro" id="IPR026591">
    <property type="entry name" value="Sirtuin_cat_small_dom_sf"/>
</dbReference>
<evidence type="ECO:0000259" key="4">
    <source>
        <dbReference type="PROSITE" id="PS50305"/>
    </source>
</evidence>
<feature type="binding site" evidence="3">
    <location>
        <position position="166"/>
    </location>
    <ligand>
        <name>Zn(2+)</name>
        <dbReference type="ChEBI" id="CHEBI:29105"/>
    </ligand>
</feature>
<keyword evidence="3" id="KW-0862">Zinc</keyword>
<dbReference type="SUPFAM" id="SSF52467">
    <property type="entry name" value="DHS-like NAD/FAD-binding domain"/>
    <property type="match status" value="1"/>
</dbReference>
<organism evidence="7">
    <name type="scientific">Soboliphyme baturini</name>
    <dbReference type="NCBI Taxonomy" id="241478"/>
    <lineage>
        <taxon>Eukaryota</taxon>
        <taxon>Metazoa</taxon>
        <taxon>Ecdysozoa</taxon>
        <taxon>Nematoda</taxon>
        <taxon>Enoplea</taxon>
        <taxon>Dorylaimia</taxon>
        <taxon>Dioctophymatida</taxon>
        <taxon>Dioctophymatoidea</taxon>
        <taxon>Soboliphymatidae</taxon>
        <taxon>Soboliphyme</taxon>
    </lineage>
</organism>
<evidence type="ECO:0000256" key="2">
    <source>
        <dbReference type="ARBA" id="ARBA00023027"/>
    </source>
</evidence>
<dbReference type="PANTHER" id="PTHR11085:SF10">
    <property type="entry name" value="NAD-DEPENDENT PROTEIN DEACYLASE SIRTUIN-5, MITOCHONDRIAL-RELATED"/>
    <property type="match status" value="1"/>
</dbReference>
<dbReference type="Pfam" id="PF02146">
    <property type="entry name" value="SIR2"/>
    <property type="match status" value="1"/>
</dbReference>
<dbReference type="OrthoDB" id="424302at2759"/>
<keyword evidence="2" id="KW-0520">NAD</keyword>
<dbReference type="PROSITE" id="PS50305">
    <property type="entry name" value="SIRTUIN"/>
    <property type="match status" value="1"/>
</dbReference>
<feature type="active site" description="Proton acceptor" evidence="3">
    <location>
        <position position="158"/>
    </location>
</feature>
<dbReference type="InterPro" id="IPR050134">
    <property type="entry name" value="NAD-dep_sirtuin_deacylases"/>
</dbReference>
<keyword evidence="3" id="KW-0479">Metal-binding</keyword>
<dbReference type="WBParaSite" id="SBAD_0000960201-mRNA-1">
    <property type="protein sequence ID" value="SBAD_0000960201-mRNA-1"/>
    <property type="gene ID" value="SBAD_0000960201"/>
</dbReference>
<evidence type="ECO:0000256" key="3">
    <source>
        <dbReference type="PROSITE-ProRule" id="PRU00236"/>
    </source>
</evidence>